<evidence type="ECO:0000313" key="3">
    <source>
        <dbReference type="Proteomes" id="UP000005824"/>
    </source>
</evidence>
<dbReference type="EMBL" id="ABVL01000021">
    <property type="protein sequence ID" value="EDY17312.1"/>
    <property type="molecule type" value="Genomic_DNA"/>
</dbReference>
<dbReference type="STRING" id="497964.CfE428DRAFT_5159"/>
<comment type="caution">
    <text evidence="2">The sequence shown here is derived from an EMBL/GenBank/DDBJ whole genome shotgun (WGS) entry which is preliminary data.</text>
</comment>
<reference evidence="2 3" key="1">
    <citation type="journal article" date="2011" name="J. Bacteriol.">
        <title>Genome sequence of Chthoniobacter flavus Ellin428, an aerobic heterotrophic soil bacterium.</title>
        <authorList>
            <person name="Kant R."/>
            <person name="van Passel M.W."/>
            <person name="Palva A."/>
            <person name="Lucas S."/>
            <person name="Lapidus A."/>
            <person name="Glavina Del Rio T."/>
            <person name="Dalin E."/>
            <person name="Tice H."/>
            <person name="Bruce D."/>
            <person name="Goodwin L."/>
            <person name="Pitluck S."/>
            <person name="Larimer F.W."/>
            <person name="Land M.L."/>
            <person name="Hauser L."/>
            <person name="Sangwan P."/>
            <person name="de Vos W.M."/>
            <person name="Janssen P.H."/>
            <person name="Smidt H."/>
        </authorList>
    </citation>
    <scope>NUCLEOTIDE SEQUENCE [LARGE SCALE GENOMIC DNA]</scope>
    <source>
        <strain evidence="2 3">Ellin428</strain>
    </source>
</reference>
<accession>B4D8B9</accession>
<dbReference type="InParanoid" id="B4D8B9"/>
<protein>
    <submittedName>
        <fullName evidence="2">Uncharacterized protein</fullName>
    </submittedName>
</protein>
<feature type="region of interest" description="Disordered" evidence="1">
    <location>
        <begin position="226"/>
        <end position="265"/>
    </location>
</feature>
<dbReference type="AlphaFoldDB" id="B4D8B9"/>
<dbReference type="Proteomes" id="UP000005824">
    <property type="component" value="Unassembled WGS sequence"/>
</dbReference>
<sequence>MRGRFAIDETQVAIDLGREFRGAEQLHRKNLQAGIVQEIERTPQVAVGKKIAEDHGDATPAMMTQKCFDSPLQRRLATAFDVFQKREELPLRGASARRDEPRGWAFRAHRIGADFFATTDTEHTQRGGQSLRERELFFEEHRARGVDEQGDVQFLFLVELLEVGPLDAGENIPVHETHIVARRVVAIVAELRARAALHAEMLAAPAIGEASRDLEPQPRQPVEIAVGEQRGQLRRGTRHAAASSGTALPASMTSAGTLKFSARPS</sequence>
<evidence type="ECO:0000256" key="1">
    <source>
        <dbReference type="SAM" id="MobiDB-lite"/>
    </source>
</evidence>
<proteinExistence type="predicted"/>
<gene>
    <name evidence="2" type="ORF">CfE428DRAFT_5159</name>
</gene>
<evidence type="ECO:0000313" key="2">
    <source>
        <dbReference type="EMBL" id="EDY17312.1"/>
    </source>
</evidence>
<feature type="compositionally biased region" description="Polar residues" evidence="1">
    <location>
        <begin position="243"/>
        <end position="256"/>
    </location>
</feature>
<name>B4D8B9_9BACT</name>
<keyword evidence="3" id="KW-1185">Reference proteome</keyword>
<organism evidence="2 3">
    <name type="scientific">Chthoniobacter flavus Ellin428</name>
    <dbReference type="NCBI Taxonomy" id="497964"/>
    <lineage>
        <taxon>Bacteria</taxon>
        <taxon>Pseudomonadati</taxon>
        <taxon>Verrucomicrobiota</taxon>
        <taxon>Spartobacteria</taxon>
        <taxon>Chthoniobacterales</taxon>
        <taxon>Chthoniobacteraceae</taxon>
        <taxon>Chthoniobacter</taxon>
    </lineage>
</organism>